<dbReference type="OrthoDB" id="5376287at2759"/>
<dbReference type="OMA" id="TIEVRHY"/>
<protein>
    <recommendedName>
        <fullName evidence="2">Zn(2)-C6 fungal-type domain-containing protein</fullName>
    </recommendedName>
</protein>
<dbReference type="Proteomes" id="UP000027238">
    <property type="component" value="Unassembled WGS sequence"/>
</dbReference>
<dbReference type="PANTHER" id="PTHR37540">
    <property type="entry name" value="TRANSCRIPTION FACTOR (ACR-2), PUTATIVE-RELATED-RELATED"/>
    <property type="match status" value="1"/>
</dbReference>
<dbReference type="SMART" id="SM00066">
    <property type="entry name" value="GAL4"/>
    <property type="match status" value="1"/>
</dbReference>
<evidence type="ECO:0000313" key="4">
    <source>
        <dbReference type="Proteomes" id="UP000027238"/>
    </source>
</evidence>
<accession>A0A066XQ94</accession>
<dbReference type="PROSITE" id="PS50048">
    <property type="entry name" value="ZN2_CY6_FUNGAL_2"/>
    <property type="match status" value="1"/>
</dbReference>
<dbReference type="CDD" id="cd00067">
    <property type="entry name" value="GAL4"/>
    <property type="match status" value="1"/>
</dbReference>
<proteinExistence type="predicted"/>
<dbReference type="SUPFAM" id="SSF57701">
    <property type="entry name" value="Zn2/Cys6 DNA-binding domain"/>
    <property type="match status" value="1"/>
</dbReference>
<keyword evidence="4" id="KW-1185">Reference proteome</keyword>
<feature type="domain" description="Zn(2)-C6 fungal-type" evidence="2">
    <location>
        <begin position="8"/>
        <end position="38"/>
    </location>
</feature>
<dbReference type="eggNOG" id="ENOG502T2R8">
    <property type="taxonomic scope" value="Eukaryota"/>
</dbReference>
<dbReference type="Pfam" id="PF11951">
    <property type="entry name" value="Fungal_trans_2"/>
    <property type="match status" value="1"/>
</dbReference>
<dbReference type="AlphaFoldDB" id="A0A066XQ94"/>
<evidence type="ECO:0000256" key="1">
    <source>
        <dbReference type="ARBA" id="ARBA00023242"/>
    </source>
</evidence>
<sequence>MRQTLRRSCAACARSKHSCDLRTPRCSRCIKRKVLCVYANEPLTAGPAPGDGASASGAGHPSGALANYRFGSLDPFDSYPQTRLPREQVQRLIHSFLHKIAFEYYPLDLRATSNPFLVSWWPLALGDPALFHVSLQTACLDEELLARKGFRSSEILMADSVALLRRKVQDMSLAVQDGTMNSVITLAAIEFGKGNTRVSSMHVAGVKKLVDMRGGINAVRQTSPLTARMVSW</sequence>
<keyword evidence="1" id="KW-0539">Nucleus</keyword>
<dbReference type="InterPro" id="IPR021858">
    <property type="entry name" value="Fun_TF"/>
</dbReference>
<gene>
    <name evidence="3" type="ORF">CSUB01_10068</name>
</gene>
<dbReference type="Pfam" id="PF00172">
    <property type="entry name" value="Zn_clus"/>
    <property type="match status" value="1"/>
</dbReference>
<evidence type="ECO:0000313" key="3">
    <source>
        <dbReference type="EMBL" id="KDN67926.1"/>
    </source>
</evidence>
<dbReference type="Gene3D" id="4.10.240.10">
    <property type="entry name" value="Zn(2)-C6 fungal-type DNA-binding domain"/>
    <property type="match status" value="1"/>
</dbReference>
<dbReference type="EMBL" id="JMSE01000757">
    <property type="protein sequence ID" value="KDN67926.1"/>
    <property type="molecule type" value="Genomic_DNA"/>
</dbReference>
<dbReference type="PROSITE" id="PS00463">
    <property type="entry name" value="ZN2_CY6_FUNGAL_1"/>
    <property type="match status" value="1"/>
</dbReference>
<dbReference type="STRING" id="1173701.A0A066XQ94"/>
<name>A0A066XQ94_COLSU</name>
<comment type="caution">
    <text evidence="3">The sequence shown here is derived from an EMBL/GenBank/DDBJ whole genome shotgun (WGS) entry which is preliminary data.</text>
</comment>
<dbReference type="HOGENOM" id="CLU_077998_0_0_1"/>
<reference evidence="4" key="1">
    <citation type="journal article" date="2014" name="Genome Announc.">
        <title>Draft genome sequence of Colletotrichum sublineola, a destructive pathogen of cultivated sorghum.</title>
        <authorList>
            <person name="Baroncelli R."/>
            <person name="Sanz-Martin J.M."/>
            <person name="Rech G.E."/>
            <person name="Sukno S.A."/>
            <person name="Thon M.R."/>
        </authorList>
    </citation>
    <scope>NUCLEOTIDE SEQUENCE [LARGE SCALE GENOMIC DNA]</scope>
    <source>
        <strain evidence="4">TX430BB</strain>
    </source>
</reference>
<dbReference type="PANTHER" id="PTHR37540:SF5">
    <property type="entry name" value="TRANSCRIPTION FACTOR DOMAIN-CONTAINING PROTEIN"/>
    <property type="match status" value="1"/>
</dbReference>
<dbReference type="GO" id="GO:0008270">
    <property type="term" value="F:zinc ion binding"/>
    <property type="evidence" value="ECO:0007669"/>
    <property type="project" value="InterPro"/>
</dbReference>
<dbReference type="InterPro" id="IPR036864">
    <property type="entry name" value="Zn2-C6_fun-type_DNA-bd_sf"/>
</dbReference>
<dbReference type="GO" id="GO:0000981">
    <property type="term" value="F:DNA-binding transcription factor activity, RNA polymerase II-specific"/>
    <property type="evidence" value="ECO:0007669"/>
    <property type="project" value="InterPro"/>
</dbReference>
<organism evidence="3 4">
    <name type="scientific">Colletotrichum sublineola</name>
    <name type="common">Sorghum anthracnose fungus</name>
    <dbReference type="NCBI Taxonomy" id="1173701"/>
    <lineage>
        <taxon>Eukaryota</taxon>
        <taxon>Fungi</taxon>
        <taxon>Dikarya</taxon>
        <taxon>Ascomycota</taxon>
        <taxon>Pezizomycotina</taxon>
        <taxon>Sordariomycetes</taxon>
        <taxon>Hypocreomycetidae</taxon>
        <taxon>Glomerellales</taxon>
        <taxon>Glomerellaceae</taxon>
        <taxon>Colletotrichum</taxon>
        <taxon>Colletotrichum graminicola species complex</taxon>
    </lineage>
</organism>
<evidence type="ECO:0000259" key="2">
    <source>
        <dbReference type="PROSITE" id="PS50048"/>
    </source>
</evidence>
<dbReference type="InterPro" id="IPR001138">
    <property type="entry name" value="Zn2Cys6_DnaBD"/>
</dbReference>